<feature type="transmembrane region" description="Helical" evidence="1">
    <location>
        <begin position="20"/>
        <end position="39"/>
    </location>
</feature>
<gene>
    <name evidence="2" type="ORF">IW245_003507</name>
</gene>
<name>A0A8J7GBD3_9ACTN</name>
<reference evidence="2" key="1">
    <citation type="submission" date="2020-11" db="EMBL/GenBank/DDBJ databases">
        <title>Sequencing the genomes of 1000 actinobacteria strains.</title>
        <authorList>
            <person name="Klenk H.-P."/>
        </authorList>
    </citation>
    <scope>NUCLEOTIDE SEQUENCE</scope>
    <source>
        <strain evidence="2">DSM 45356</strain>
    </source>
</reference>
<feature type="transmembrane region" description="Helical" evidence="1">
    <location>
        <begin position="232"/>
        <end position="252"/>
    </location>
</feature>
<keyword evidence="3" id="KW-1185">Reference proteome</keyword>
<evidence type="ECO:0000256" key="1">
    <source>
        <dbReference type="SAM" id="Phobius"/>
    </source>
</evidence>
<dbReference type="RefSeq" id="WP_197004194.1">
    <property type="nucleotide sequence ID" value="NZ_JADOUF010000001.1"/>
</dbReference>
<feature type="transmembrane region" description="Helical" evidence="1">
    <location>
        <begin position="84"/>
        <end position="104"/>
    </location>
</feature>
<feature type="transmembrane region" description="Helical" evidence="1">
    <location>
        <begin position="201"/>
        <end position="220"/>
    </location>
</feature>
<protein>
    <submittedName>
        <fullName evidence="2">Uncharacterized protein</fullName>
    </submittedName>
</protein>
<keyword evidence="1" id="KW-0472">Membrane</keyword>
<proteinExistence type="predicted"/>
<accession>A0A8J7GBD3</accession>
<evidence type="ECO:0000313" key="2">
    <source>
        <dbReference type="EMBL" id="MBG6137313.1"/>
    </source>
</evidence>
<dbReference type="Proteomes" id="UP000622552">
    <property type="component" value="Unassembled WGS sequence"/>
</dbReference>
<dbReference type="AlphaFoldDB" id="A0A8J7GBD3"/>
<keyword evidence="1" id="KW-0812">Transmembrane</keyword>
<feature type="transmembrane region" description="Helical" evidence="1">
    <location>
        <begin position="156"/>
        <end position="181"/>
    </location>
</feature>
<sequence length="253" mass="27293">MTRPLRRYWTAGRPIERTAYLVGAVLMLWGAAHAVVFLLDDRPWAGPLSWRKPTTFGLSFGLTLISTAWVATTLPLAERTRRRLLGALTVACVVEVALVSLQAWRHVPSHFNMETPLNTVISQTLAAGGFALVTIYGTLTAVSFRANPAVSRSTRLAVRVGLVLLMAALGIGAAMIVRGVTAVYAGNPHLAYTTAGALKPAHAITLHAILVLPALVWLLSGTRWRESVRHRIVTVAATCYLVASFAVLLAVIR</sequence>
<feature type="transmembrane region" description="Helical" evidence="1">
    <location>
        <begin position="59"/>
        <end position="77"/>
    </location>
</feature>
<keyword evidence="1" id="KW-1133">Transmembrane helix</keyword>
<dbReference type="EMBL" id="JADOUF010000001">
    <property type="protein sequence ID" value="MBG6137313.1"/>
    <property type="molecule type" value="Genomic_DNA"/>
</dbReference>
<evidence type="ECO:0000313" key="3">
    <source>
        <dbReference type="Proteomes" id="UP000622552"/>
    </source>
</evidence>
<organism evidence="2 3">
    <name type="scientific">Longispora fulva</name>
    <dbReference type="NCBI Taxonomy" id="619741"/>
    <lineage>
        <taxon>Bacteria</taxon>
        <taxon>Bacillati</taxon>
        <taxon>Actinomycetota</taxon>
        <taxon>Actinomycetes</taxon>
        <taxon>Micromonosporales</taxon>
        <taxon>Micromonosporaceae</taxon>
        <taxon>Longispora</taxon>
    </lineage>
</organism>
<comment type="caution">
    <text evidence="2">The sequence shown here is derived from an EMBL/GenBank/DDBJ whole genome shotgun (WGS) entry which is preliminary data.</text>
</comment>
<feature type="transmembrane region" description="Helical" evidence="1">
    <location>
        <begin position="124"/>
        <end position="144"/>
    </location>
</feature>